<dbReference type="InterPro" id="IPR021042">
    <property type="entry name" value="Herpes_UL139_cytomegalovirus"/>
</dbReference>
<proteinExistence type="predicted"/>
<dbReference type="OrthoDB" id="1903594at2759"/>
<gene>
    <name evidence="1" type="ORF">CRG98_005251</name>
</gene>
<dbReference type="Proteomes" id="UP000233551">
    <property type="component" value="Unassembled WGS sequence"/>
</dbReference>
<dbReference type="EMBL" id="PGOL01000210">
    <property type="protein sequence ID" value="PKI74371.1"/>
    <property type="molecule type" value="Genomic_DNA"/>
</dbReference>
<evidence type="ECO:0000313" key="2">
    <source>
        <dbReference type="Proteomes" id="UP000233551"/>
    </source>
</evidence>
<dbReference type="Pfam" id="PF12507">
    <property type="entry name" value="HCMV_UL139"/>
    <property type="match status" value="1"/>
</dbReference>
<dbReference type="PANTHER" id="PTHR37214:SF2">
    <property type="entry name" value="CYTOMEGALOVIRUS UL139 PROTEIN"/>
    <property type="match status" value="1"/>
</dbReference>
<comment type="caution">
    <text evidence="1">The sequence shown here is derived from an EMBL/GenBank/DDBJ whole genome shotgun (WGS) entry which is preliminary data.</text>
</comment>
<dbReference type="PANTHER" id="PTHR37214">
    <property type="entry name" value="CYTOMEGALOVIRUS UL139 PROTEIN"/>
    <property type="match status" value="1"/>
</dbReference>
<organism evidence="1 2">
    <name type="scientific">Punica granatum</name>
    <name type="common">Pomegranate</name>
    <dbReference type="NCBI Taxonomy" id="22663"/>
    <lineage>
        <taxon>Eukaryota</taxon>
        <taxon>Viridiplantae</taxon>
        <taxon>Streptophyta</taxon>
        <taxon>Embryophyta</taxon>
        <taxon>Tracheophyta</taxon>
        <taxon>Spermatophyta</taxon>
        <taxon>Magnoliopsida</taxon>
        <taxon>eudicotyledons</taxon>
        <taxon>Gunneridae</taxon>
        <taxon>Pentapetalae</taxon>
        <taxon>rosids</taxon>
        <taxon>malvids</taxon>
        <taxon>Myrtales</taxon>
        <taxon>Lythraceae</taxon>
        <taxon>Punica</taxon>
    </lineage>
</organism>
<evidence type="ECO:0000313" key="1">
    <source>
        <dbReference type="EMBL" id="PKI74371.1"/>
    </source>
</evidence>
<dbReference type="STRING" id="22663.A0A2I0L0Y2"/>
<keyword evidence="2" id="KW-1185">Reference proteome</keyword>
<reference evidence="1 2" key="1">
    <citation type="submission" date="2017-11" db="EMBL/GenBank/DDBJ databases">
        <title>De-novo sequencing of pomegranate (Punica granatum L.) genome.</title>
        <authorList>
            <person name="Akparov Z."/>
            <person name="Amiraslanov A."/>
            <person name="Hajiyeva S."/>
            <person name="Abbasov M."/>
            <person name="Kaur K."/>
            <person name="Hamwieh A."/>
            <person name="Solovyev V."/>
            <person name="Salamov A."/>
            <person name="Braich B."/>
            <person name="Kosarev P."/>
            <person name="Mahmoud A."/>
            <person name="Hajiyev E."/>
            <person name="Babayeva S."/>
            <person name="Izzatullayeva V."/>
            <person name="Mammadov A."/>
            <person name="Mammadov A."/>
            <person name="Sharifova S."/>
            <person name="Ojaghi J."/>
            <person name="Eynullazada K."/>
            <person name="Bayramov B."/>
            <person name="Abdulazimova A."/>
            <person name="Shahmuradov I."/>
        </authorList>
    </citation>
    <scope>NUCLEOTIDE SEQUENCE [LARGE SCALE GENOMIC DNA]</scope>
    <source>
        <strain evidence="2">cv. AG2017</strain>
        <tissue evidence="1">Leaf</tissue>
    </source>
</reference>
<accession>A0A2I0L0Y2</accession>
<dbReference type="AlphaFoldDB" id="A0A2I0L0Y2"/>
<name>A0A2I0L0Y2_PUNGR</name>
<sequence>MALTAAFQERLEQMDRARSQRLSLLQAEKELQASKSQVLETKHASIRSVEQRCLMLEQKIASQNLKISILKSEIDSLDAKYSSNLQQLRALKSEVEELEELEKERDRFYGEKTHKMEEFNHTVSEFIAQCRVRTEERRDDLNKLLLNSVKPQGPNRWYNGFEVAAAEKQKHELLVKKENLDRELAYNQQTRAKLQKIT</sequence>
<protein>
    <submittedName>
        <fullName evidence="1">Uncharacterized protein</fullName>
    </submittedName>
</protein>
<dbReference type="GeneID" id="116205332"/>